<dbReference type="InterPro" id="IPR000217">
    <property type="entry name" value="Tubulin"/>
</dbReference>
<dbReference type="PROSITE" id="PS00227">
    <property type="entry name" value="TUBULIN"/>
    <property type="match status" value="1"/>
</dbReference>
<evidence type="ECO:0000259" key="13">
    <source>
        <dbReference type="SMART" id="SM00864"/>
    </source>
</evidence>
<comment type="subunit">
    <text evidence="4">Dimer of alpha and beta chains. A typical microtubule is a hollow water-filled tube with an outer diameter of 25 nm and an inner diameter of 15 nM. Alpha-beta heterodimers associate head-to-tail to form protofilaments running lengthwise along the microtubule wall with the beta-tubulin subunit facing the microtubule plus end conferring a structural polarity. Microtubules usually have 13 protofilaments but different protofilament numbers can be found in some organisms and specialized cells.</text>
</comment>
<evidence type="ECO:0000256" key="8">
    <source>
        <dbReference type="ARBA" id="ARBA00022741"/>
    </source>
</evidence>
<evidence type="ECO:0000313" key="15">
    <source>
        <dbReference type="EMBL" id="CDS20580.1"/>
    </source>
</evidence>
<dbReference type="PRINTS" id="PR01163">
    <property type="entry name" value="BETATUBULIN"/>
</dbReference>
<evidence type="ECO:0000313" key="17">
    <source>
        <dbReference type="WBParaSite" id="EgrG_001126150"/>
    </source>
</evidence>
<keyword evidence="5" id="KW-0963">Cytoplasm</keyword>
<organism evidence="15">
    <name type="scientific">Echinococcus granulosus</name>
    <name type="common">Hydatid tapeworm</name>
    <dbReference type="NCBI Taxonomy" id="6210"/>
    <lineage>
        <taxon>Eukaryota</taxon>
        <taxon>Metazoa</taxon>
        <taxon>Spiralia</taxon>
        <taxon>Lophotrochozoa</taxon>
        <taxon>Platyhelminthes</taxon>
        <taxon>Cestoda</taxon>
        <taxon>Eucestoda</taxon>
        <taxon>Cyclophyllidea</taxon>
        <taxon>Taeniidae</taxon>
        <taxon>Echinococcus</taxon>
        <taxon>Echinococcus granulosus group</taxon>
    </lineage>
</organism>
<dbReference type="EMBL" id="LK028581">
    <property type="protein sequence ID" value="CDS20580.1"/>
    <property type="molecule type" value="Genomic_DNA"/>
</dbReference>
<keyword evidence="10" id="KW-0342">GTP-binding</keyword>
<reference evidence="15" key="2">
    <citation type="submission" date="2014-06" db="EMBL/GenBank/DDBJ databases">
        <authorList>
            <person name="Aslett M."/>
        </authorList>
    </citation>
    <scope>NUCLEOTIDE SEQUENCE</scope>
</reference>
<dbReference type="PRINTS" id="PR01161">
    <property type="entry name" value="TUBULIN"/>
</dbReference>
<dbReference type="GO" id="GO:0046872">
    <property type="term" value="F:metal ion binding"/>
    <property type="evidence" value="ECO:0007669"/>
    <property type="project" value="UniProtKB-KW"/>
</dbReference>
<dbReference type="InterPro" id="IPR023123">
    <property type="entry name" value="Tubulin_C"/>
</dbReference>
<dbReference type="Pfam" id="PF00091">
    <property type="entry name" value="Tubulin"/>
    <property type="match status" value="1"/>
</dbReference>
<evidence type="ECO:0000256" key="4">
    <source>
        <dbReference type="ARBA" id="ARBA00011747"/>
    </source>
</evidence>
<dbReference type="CDD" id="cd02187">
    <property type="entry name" value="beta_tubulin"/>
    <property type="match status" value="1"/>
</dbReference>
<proteinExistence type="inferred from homology"/>
<accession>A0A068WKD8</accession>
<dbReference type="GO" id="GO:0007017">
    <property type="term" value="P:microtubule-based process"/>
    <property type="evidence" value="ECO:0007669"/>
    <property type="project" value="InterPro"/>
</dbReference>
<dbReference type="SUPFAM" id="SSF55307">
    <property type="entry name" value="Tubulin C-terminal domain-like"/>
    <property type="match status" value="2"/>
</dbReference>
<dbReference type="InterPro" id="IPR003008">
    <property type="entry name" value="Tubulin_FtsZ_GTPase"/>
</dbReference>
<comment type="cofactor">
    <cofactor evidence="1">
        <name>Mg(2+)</name>
        <dbReference type="ChEBI" id="CHEBI:18420"/>
    </cofactor>
</comment>
<evidence type="ECO:0000313" key="16">
    <source>
        <dbReference type="Proteomes" id="UP000492820"/>
    </source>
</evidence>
<dbReference type="GO" id="GO:0005200">
    <property type="term" value="F:structural constituent of cytoskeleton"/>
    <property type="evidence" value="ECO:0007669"/>
    <property type="project" value="InterPro"/>
</dbReference>
<feature type="domain" description="Tubulin/FtsZ 2-layer sandwich" evidence="14">
    <location>
        <begin position="246"/>
        <end position="383"/>
    </location>
</feature>
<evidence type="ECO:0000256" key="3">
    <source>
        <dbReference type="ARBA" id="ARBA00009636"/>
    </source>
</evidence>
<evidence type="ECO:0000259" key="14">
    <source>
        <dbReference type="SMART" id="SM00865"/>
    </source>
</evidence>
<dbReference type="InterPro" id="IPR037103">
    <property type="entry name" value="Tubulin/FtsZ-like_C"/>
</dbReference>
<dbReference type="SMART" id="SM00865">
    <property type="entry name" value="Tubulin_C"/>
    <property type="match status" value="2"/>
</dbReference>
<comment type="subcellular location">
    <subcellularLocation>
        <location evidence="2">Cytoplasm</location>
        <location evidence="2">Cytoskeleton</location>
    </subcellularLocation>
</comment>
<evidence type="ECO:0000256" key="2">
    <source>
        <dbReference type="ARBA" id="ARBA00004245"/>
    </source>
</evidence>
<dbReference type="SUPFAM" id="SSF52490">
    <property type="entry name" value="Tubulin nucleotide-binding domain-like"/>
    <property type="match status" value="2"/>
</dbReference>
<evidence type="ECO:0000256" key="11">
    <source>
        <dbReference type="ARBA" id="ARBA00023212"/>
    </source>
</evidence>
<dbReference type="GO" id="GO:0003924">
    <property type="term" value="F:GTPase activity"/>
    <property type="evidence" value="ECO:0007669"/>
    <property type="project" value="InterPro"/>
</dbReference>
<dbReference type="InterPro" id="IPR018316">
    <property type="entry name" value="Tubulin/FtsZ_2-layer-sand-dom"/>
</dbReference>
<dbReference type="WBParaSite" id="EgrG_001126150">
    <property type="protein sequence ID" value="EgrG_001126150"/>
    <property type="gene ID" value="EgrG_001126150"/>
</dbReference>
<dbReference type="InterPro" id="IPR017975">
    <property type="entry name" value="Tubulin_CS"/>
</dbReference>
<protein>
    <submittedName>
        <fullName evidence="15 17">Tubulin beta 4A class IVa</fullName>
    </submittedName>
</protein>
<dbReference type="InterPro" id="IPR013838">
    <property type="entry name" value="Beta-tubulin_BS"/>
</dbReference>
<keyword evidence="9" id="KW-0460">Magnesium</keyword>
<evidence type="ECO:0000256" key="7">
    <source>
        <dbReference type="ARBA" id="ARBA00022723"/>
    </source>
</evidence>
<dbReference type="Gene3D" id="3.30.1330.20">
    <property type="entry name" value="Tubulin/FtsZ, C-terminal domain"/>
    <property type="match status" value="1"/>
</dbReference>
<dbReference type="FunFam" id="3.40.50.1440:FF:000006">
    <property type="entry name" value="Tubulin beta chain"/>
    <property type="match status" value="1"/>
</dbReference>
<feature type="domain" description="Tubulin/FtsZ GTPase" evidence="13">
    <location>
        <begin position="47"/>
        <end position="244"/>
    </location>
</feature>
<keyword evidence="8" id="KW-0547">Nucleotide-binding</keyword>
<gene>
    <name evidence="15" type="ORF">EgrG_001126150</name>
</gene>
<dbReference type="Pfam" id="PF03953">
    <property type="entry name" value="Tubulin_C"/>
    <property type="match status" value="2"/>
</dbReference>
<dbReference type="PROSITE" id="PS00228">
    <property type="entry name" value="TUBULIN_B_AUTOREG"/>
    <property type="match status" value="1"/>
</dbReference>
<comment type="similarity">
    <text evidence="3">Belongs to the tubulin family.</text>
</comment>
<dbReference type="SMART" id="SM00864">
    <property type="entry name" value="Tubulin"/>
    <property type="match status" value="1"/>
</dbReference>
<keyword evidence="11" id="KW-0206">Cytoskeleton</keyword>
<dbReference type="PANTHER" id="PTHR11588">
    <property type="entry name" value="TUBULIN"/>
    <property type="match status" value="1"/>
</dbReference>
<sequence length="629" mass="70673">MREILYLMIGQCGNQIGAKFWEVIADEHGIGPDGFYRGDSDLQIERIHVYFMEAAGGRMVPRTVLADLEPGTLDTVRSGPYGCLFRPDNFAFGNAGAGNNWAKGHYTEGAEMIESIMEIVHRECEACDCLQGFQVVHSMGGGTGAGMGTLLISKIREHYPDRIMCTFSCYPSPKVSDVVVEPYNATLSSHFLTEYSDMSFVIDNEALYDICYRVLKVDKPTYGDLNHLVSAAMAGVTTCLRFPGQLNADLRKLCTNLIPFPLLHFFIPAFAPLTSRFVHTYYNHTIHDLTTQIFDSKNLMTACDPRHGKYITVASVFRGRLSIKELEEEMQQVQSRNSAFFVDWIPNNVKTAVCDVPPRGLKMAVTFIGNNTAIQESFELVEPYNSVLGQSHLIDLSDESFTLDNEALFDICFRTLKIQHPTLGDLNHLVSATMSGITTCLRFPGQLNADLRKLGTNLIPFPRLHFFVPGFAPLTSRYGQAYHTYNVHDLTSQMFEARNLMSACDPRHGKYLTVAGMFRGRLSVKEVEEVITDVQNKNSAYFVEWIPNNIKTAICDVPPKGMSMSATFVGNTTAVQETFKRVCDQFAVMLKKRAFIHWYITEGMDEAEFDEAFTNVNDLIGEYQQYESD</sequence>
<dbReference type="AlphaFoldDB" id="A0A068WKD8"/>
<dbReference type="InterPro" id="IPR008280">
    <property type="entry name" value="Tub_FtsZ_C"/>
</dbReference>
<reference evidence="17" key="3">
    <citation type="submission" date="2020-10" db="UniProtKB">
        <authorList>
            <consortium name="WormBaseParasite"/>
        </authorList>
    </citation>
    <scope>IDENTIFICATION</scope>
</reference>
<dbReference type="OrthoDB" id="6662575at2759"/>
<evidence type="ECO:0000256" key="9">
    <source>
        <dbReference type="ARBA" id="ARBA00022842"/>
    </source>
</evidence>
<keyword evidence="7" id="KW-0479">Metal-binding</keyword>
<evidence type="ECO:0000256" key="5">
    <source>
        <dbReference type="ARBA" id="ARBA00022490"/>
    </source>
</evidence>
<dbReference type="Gene3D" id="1.10.287.600">
    <property type="entry name" value="Helix hairpin bin"/>
    <property type="match status" value="1"/>
</dbReference>
<reference evidence="15 16" key="1">
    <citation type="journal article" date="2013" name="Nature">
        <title>The genomes of four tapeworm species reveal adaptations to parasitism.</title>
        <authorList>
            <person name="Tsai I.J."/>
            <person name="Zarowiecki M."/>
            <person name="Holroyd N."/>
            <person name="Garciarrubio A."/>
            <person name="Sanchez-Flores A."/>
            <person name="Brooks K.L."/>
            <person name="Tracey A."/>
            <person name="Bobes R.J."/>
            <person name="Fragoso G."/>
            <person name="Sciutto E."/>
            <person name="Aslett M."/>
            <person name="Beasley H."/>
            <person name="Bennett H.M."/>
            <person name="Cai J."/>
            <person name="Camicia F."/>
            <person name="Clark R."/>
            <person name="Cucher M."/>
            <person name="De Silva N."/>
            <person name="Day T.A."/>
            <person name="Deplazes P."/>
            <person name="Estrada K."/>
            <person name="Fernandez C."/>
            <person name="Holland P.W."/>
            <person name="Hou J."/>
            <person name="Hu S."/>
            <person name="Huckvale T."/>
            <person name="Hung S.S."/>
            <person name="Kamenetzky L."/>
            <person name="Keane J.A."/>
            <person name="Kiss F."/>
            <person name="Koziol U."/>
            <person name="Lambert O."/>
            <person name="Liu K."/>
            <person name="Luo X."/>
            <person name="Luo Y."/>
            <person name="Macchiaroli N."/>
            <person name="Nichol S."/>
            <person name="Paps J."/>
            <person name="Parkinson J."/>
            <person name="Pouchkina-Stantcheva N."/>
            <person name="Riddiford N."/>
            <person name="Rosenzvit M."/>
            <person name="Salinas G."/>
            <person name="Wasmuth J.D."/>
            <person name="Zamanian M."/>
            <person name="Zheng Y."/>
            <person name="Cai X."/>
            <person name="Soberon X."/>
            <person name="Olson P.D."/>
            <person name="Laclette J.P."/>
            <person name="Brehm K."/>
            <person name="Berriman M."/>
            <person name="Garciarrubio A."/>
            <person name="Bobes R.J."/>
            <person name="Fragoso G."/>
            <person name="Sanchez-Flores A."/>
            <person name="Estrada K."/>
            <person name="Cevallos M.A."/>
            <person name="Morett E."/>
            <person name="Gonzalez V."/>
            <person name="Portillo T."/>
            <person name="Ochoa-Leyva A."/>
            <person name="Jose M.V."/>
            <person name="Sciutto E."/>
            <person name="Landa A."/>
            <person name="Jimenez L."/>
            <person name="Valdes V."/>
            <person name="Carrero J.C."/>
            <person name="Larralde C."/>
            <person name="Morales-Montor J."/>
            <person name="Limon-Lason J."/>
            <person name="Soberon X."/>
            <person name="Laclette J.P."/>
        </authorList>
    </citation>
    <scope>NUCLEOTIDE SEQUENCE [LARGE SCALE GENOMIC DNA]</scope>
</reference>
<dbReference type="FunFam" id="3.30.1330.20:FF:000009">
    <property type="entry name" value="Tubulin beta chain"/>
    <property type="match status" value="2"/>
</dbReference>
<evidence type="ECO:0000256" key="6">
    <source>
        <dbReference type="ARBA" id="ARBA00022701"/>
    </source>
</evidence>
<evidence type="ECO:0000256" key="1">
    <source>
        <dbReference type="ARBA" id="ARBA00001946"/>
    </source>
</evidence>
<dbReference type="GO" id="GO:0005525">
    <property type="term" value="F:GTP binding"/>
    <property type="evidence" value="ECO:0007669"/>
    <property type="project" value="UniProtKB-KW"/>
</dbReference>
<evidence type="ECO:0000256" key="10">
    <source>
        <dbReference type="ARBA" id="ARBA00023134"/>
    </source>
</evidence>
<dbReference type="InterPro" id="IPR036525">
    <property type="entry name" value="Tubulin/FtsZ_GTPase_sf"/>
</dbReference>
<dbReference type="InterPro" id="IPR002453">
    <property type="entry name" value="Beta_tubulin"/>
</dbReference>
<evidence type="ECO:0000256" key="12">
    <source>
        <dbReference type="ARBA" id="ARBA00034296"/>
    </source>
</evidence>
<keyword evidence="6" id="KW-0493">Microtubule</keyword>
<dbReference type="GO" id="GO:0005874">
    <property type="term" value="C:microtubule"/>
    <property type="evidence" value="ECO:0007669"/>
    <property type="project" value="UniProtKB-KW"/>
</dbReference>
<feature type="domain" description="Tubulin/FtsZ 2-layer sandwich" evidence="14">
    <location>
        <begin position="447"/>
        <end position="584"/>
    </location>
</feature>
<dbReference type="Proteomes" id="UP000492820">
    <property type="component" value="Unassembled WGS sequence"/>
</dbReference>
<dbReference type="Gene3D" id="3.40.50.1440">
    <property type="entry name" value="Tubulin/FtsZ, GTPase domain"/>
    <property type="match status" value="2"/>
</dbReference>
<comment type="function">
    <text evidence="12">Tubulin is the major constituent of microtubules, a cylinder consisting of laterally associated linear protofilaments composed of alpha- and beta-tubulin heterodimers. Microtubules grow by the addition of GTP-tubulin dimers to the microtubule end, where a stabilizing cap forms. Below the cap, tubulin dimers are in GDP-bound state, owing to GTPase activity of alpha-tubulin.</text>
</comment>
<name>A0A068WKD8_ECHGR</name>